<comment type="caution">
    <text evidence="2">The sequence shown here is derived from an EMBL/GenBank/DDBJ whole genome shotgun (WGS) entry which is preliminary data.</text>
</comment>
<reference evidence="2" key="1">
    <citation type="journal article" date="2015" name="Nature">
        <title>Complex archaea that bridge the gap between prokaryotes and eukaryotes.</title>
        <authorList>
            <person name="Spang A."/>
            <person name="Saw J.H."/>
            <person name="Jorgensen S.L."/>
            <person name="Zaremba-Niedzwiedzka K."/>
            <person name="Martijn J."/>
            <person name="Lind A.E."/>
            <person name="van Eijk R."/>
            <person name="Schleper C."/>
            <person name="Guy L."/>
            <person name="Ettema T.J."/>
        </authorList>
    </citation>
    <scope>NUCLEOTIDE SEQUENCE</scope>
</reference>
<feature type="non-terminal residue" evidence="2">
    <location>
        <position position="272"/>
    </location>
</feature>
<evidence type="ECO:0000256" key="1">
    <source>
        <dbReference type="SAM" id="MobiDB-lite"/>
    </source>
</evidence>
<proteinExistence type="predicted"/>
<dbReference type="AlphaFoldDB" id="A0A0F9AK82"/>
<accession>A0A0F9AK82</accession>
<evidence type="ECO:0008006" key="3">
    <source>
        <dbReference type="Google" id="ProtNLM"/>
    </source>
</evidence>
<gene>
    <name evidence="2" type="ORF">LCGC14_2560160</name>
</gene>
<evidence type="ECO:0000313" key="2">
    <source>
        <dbReference type="EMBL" id="KKL10004.1"/>
    </source>
</evidence>
<sequence>MINKDDKLILADSNEELVKMGHSINTLMPGGESLSKNQAISVANYSLLVGANPFRGEIYGYKNKKGELVLGDGYKLLNRWAKKISDYDDKYSERLPPGVERLEEGDIGYRITITRHDKRGGIKEYTKLGASFKEALDIVSTSAIGIVLKKEMWSTKWNKPIDAPTGWTWDAVARKRALKNGLNLAYAMPGLAELAKETWVVEGVKTNPDDWAIEGTYNTPAEAERHAQLSSEQRERKEEVGQMTDEERSSRATVIEDATELMAENGDDDPLG</sequence>
<dbReference type="EMBL" id="LAZR01042239">
    <property type="protein sequence ID" value="KKL10004.1"/>
    <property type="molecule type" value="Genomic_DNA"/>
</dbReference>
<feature type="region of interest" description="Disordered" evidence="1">
    <location>
        <begin position="224"/>
        <end position="272"/>
    </location>
</feature>
<feature type="compositionally biased region" description="Basic and acidic residues" evidence="1">
    <location>
        <begin position="224"/>
        <end position="250"/>
    </location>
</feature>
<name>A0A0F9AK82_9ZZZZ</name>
<organism evidence="2">
    <name type="scientific">marine sediment metagenome</name>
    <dbReference type="NCBI Taxonomy" id="412755"/>
    <lineage>
        <taxon>unclassified sequences</taxon>
        <taxon>metagenomes</taxon>
        <taxon>ecological metagenomes</taxon>
    </lineage>
</organism>
<protein>
    <recommendedName>
        <fullName evidence="3">Phage recombination protein Bet</fullName>
    </recommendedName>
</protein>